<feature type="compositionally biased region" description="Basic residues" evidence="1">
    <location>
        <begin position="226"/>
        <end position="236"/>
    </location>
</feature>
<feature type="region of interest" description="Disordered" evidence="1">
    <location>
        <begin position="188"/>
        <end position="236"/>
    </location>
</feature>
<feature type="compositionally biased region" description="Basic and acidic residues" evidence="1">
    <location>
        <begin position="208"/>
        <end position="225"/>
    </location>
</feature>
<evidence type="ECO:0000313" key="3">
    <source>
        <dbReference type="Proteomes" id="UP001303373"/>
    </source>
</evidence>
<dbReference type="AlphaFoldDB" id="A0AAQ3M4N7"/>
<gene>
    <name evidence="2" type="ORF">R9X50_00120100</name>
</gene>
<name>A0AAQ3M4N7_9PEZI</name>
<feature type="compositionally biased region" description="Basic and acidic residues" evidence="1">
    <location>
        <begin position="189"/>
        <end position="198"/>
    </location>
</feature>
<accession>A0AAQ3M4N7</accession>
<evidence type="ECO:0000256" key="1">
    <source>
        <dbReference type="SAM" id="MobiDB-lite"/>
    </source>
</evidence>
<dbReference type="Pfam" id="PF13376">
    <property type="entry name" value="OmdA"/>
    <property type="match status" value="1"/>
</dbReference>
<organism evidence="2 3">
    <name type="scientific">Acrodontium crateriforme</name>
    <dbReference type="NCBI Taxonomy" id="150365"/>
    <lineage>
        <taxon>Eukaryota</taxon>
        <taxon>Fungi</taxon>
        <taxon>Dikarya</taxon>
        <taxon>Ascomycota</taxon>
        <taxon>Pezizomycotina</taxon>
        <taxon>Dothideomycetes</taxon>
        <taxon>Dothideomycetidae</taxon>
        <taxon>Mycosphaerellales</taxon>
        <taxon>Teratosphaeriaceae</taxon>
        <taxon>Acrodontium</taxon>
    </lineage>
</organism>
<reference evidence="2 3" key="1">
    <citation type="submission" date="2023-11" db="EMBL/GenBank/DDBJ databases">
        <title>An acidophilic fungus is an integral part of prey digestion in a carnivorous sundew plant.</title>
        <authorList>
            <person name="Tsai I.J."/>
        </authorList>
    </citation>
    <scope>NUCLEOTIDE SEQUENCE [LARGE SCALE GENOMIC DNA]</scope>
    <source>
        <strain evidence="2">169a</strain>
    </source>
</reference>
<proteinExistence type="predicted"/>
<protein>
    <submittedName>
        <fullName evidence="2">Uncharacterized protein</fullName>
    </submittedName>
</protein>
<sequence>MPGDLPILSLANAALWRQWLAREGATSKGVMLLIVVQNKASPITTLTYPEALDEALCQGWIDSGGRKNNETTRFCRFGPRLAKGMWSQRNVGFIERLEKAGRMLPAGQAAVEAAQADGRWAKAYTCSGDVEPHPNFLAALEENPAAKATWNTLNKGNRWFIYFRLLNLKTEVGREKSIERFIGMLARGEMPKPPEKGSKVKTKSASKRRPDETSSPEEGIREKQPGRKTRSGRTMP</sequence>
<dbReference type="EMBL" id="CP138581">
    <property type="protein sequence ID" value="WPG98411.1"/>
    <property type="molecule type" value="Genomic_DNA"/>
</dbReference>
<evidence type="ECO:0000313" key="2">
    <source>
        <dbReference type="EMBL" id="WPG98411.1"/>
    </source>
</evidence>
<keyword evidence="3" id="KW-1185">Reference proteome</keyword>
<dbReference type="Proteomes" id="UP001303373">
    <property type="component" value="Chromosome 2"/>
</dbReference>